<dbReference type="Pfam" id="PF12833">
    <property type="entry name" value="HTH_18"/>
    <property type="match status" value="1"/>
</dbReference>
<dbReference type="Gene3D" id="1.10.10.60">
    <property type="entry name" value="Homeodomain-like"/>
    <property type="match status" value="2"/>
</dbReference>
<sequence>MTITFQDGELRQLLREHVQSTQPELLGNTQNQTLTYPAWLGTGYKRDIDLPSGIDLTLHRYRLHKDLVQVCTSEQSDCFEFVFSLTAHSQYNEGPIFSNRHAHLLGPEGQDSRWREFADQDYLAVDIHLDPTLLTALIESHSAMLSKTLQNMLAGECKFPFVDPIAITPGMQTALWQILQCPYQGLTQTLYLEAKSLELIALFLDAIDDGSTSQPVLHRDDLERIHQARQILQNNLQTPPSLIDLARQVGLNDRKLKEGFRQAFNTTVFGYLTQQRMEKACQLLVQQRSVAAVAAIVGYASPTAFSGAFRRRLGMTPKAYQLANCRGD</sequence>
<dbReference type="PROSITE" id="PS01124">
    <property type="entry name" value="HTH_ARAC_FAMILY_2"/>
    <property type="match status" value="1"/>
</dbReference>
<dbReference type="Proteomes" id="UP000249081">
    <property type="component" value="Unassembled WGS sequence"/>
</dbReference>
<reference evidence="6" key="1">
    <citation type="submission" date="2018-04" db="EMBL/GenBank/DDBJ databases">
        <authorList>
            <person name="Cornet L."/>
        </authorList>
    </citation>
    <scope>NUCLEOTIDE SEQUENCE [LARGE SCALE GENOMIC DNA]</scope>
</reference>
<evidence type="ECO:0000313" key="6">
    <source>
        <dbReference type="Proteomes" id="UP000249081"/>
    </source>
</evidence>
<proteinExistence type="predicted"/>
<evidence type="ECO:0000256" key="2">
    <source>
        <dbReference type="ARBA" id="ARBA00023125"/>
    </source>
</evidence>
<dbReference type="InterPro" id="IPR018060">
    <property type="entry name" value="HTH_AraC"/>
</dbReference>
<gene>
    <name evidence="5" type="ORF">DCF17_18435</name>
</gene>
<feature type="domain" description="HTH araC/xylS-type" evidence="4">
    <location>
        <begin position="226"/>
        <end position="323"/>
    </location>
</feature>
<evidence type="ECO:0000256" key="3">
    <source>
        <dbReference type="ARBA" id="ARBA00023163"/>
    </source>
</evidence>
<accession>A0A2W4XW97</accession>
<name>A0A2W4XW97_9CYAN</name>
<dbReference type="SMART" id="SM00342">
    <property type="entry name" value="HTH_ARAC"/>
    <property type="match status" value="1"/>
</dbReference>
<keyword evidence="2" id="KW-0238">DNA-binding</keyword>
<evidence type="ECO:0000256" key="1">
    <source>
        <dbReference type="ARBA" id="ARBA00023015"/>
    </source>
</evidence>
<dbReference type="PRINTS" id="PR00032">
    <property type="entry name" value="HTHARAC"/>
</dbReference>
<dbReference type="InterPro" id="IPR053142">
    <property type="entry name" value="PchR_regulatory_protein"/>
</dbReference>
<evidence type="ECO:0000259" key="4">
    <source>
        <dbReference type="PROSITE" id="PS01124"/>
    </source>
</evidence>
<dbReference type="AlphaFoldDB" id="A0A2W4XW97"/>
<organism evidence="5 6">
    <name type="scientific">Shackletoniella antarctica</name>
    <dbReference type="NCBI Taxonomy" id="268115"/>
    <lineage>
        <taxon>Bacteria</taxon>
        <taxon>Bacillati</taxon>
        <taxon>Cyanobacteriota</taxon>
        <taxon>Cyanophyceae</taxon>
        <taxon>Oculatellales</taxon>
        <taxon>Oculatellaceae</taxon>
        <taxon>Shackletoniella</taxon>
    </lineage>
</organism>
<dbReference type="PROSITE" id="PS00041">
    <property type="entry name" value="HTH_ARAC_FAMILY_1"/>
    <property type="match status" value="1"/>
</dbReference>
<dbReference type="InterPro" id="IPR009057">
    <property type="entry name" value="Homeodomain-like_sf"/>
</dbReference>
<dbReference type="SUPFAM" id="SSF46689">
    <property type="entry name" value="Homeodomain-like"/>
    <property type="match status" value="2"/>
</dbReference>
<reference evidence="5 6" key="2">
    <citation type="submission" date="2018-06" db="EMBL/GenBank/DDBJ databases">
        <title>Metagenomic assembly of (sub)arctic Cyanobacteria and their associated microbiome from non-axenic cultures.</title>
        <authorList>
            <person name="Baurain D."/>
        </authorList>
    </citation>
    <scope>NUCLEOTIDE SEQUENCE [LARGE SCALE GENOMIC DNA]</scope>
    <source>
        <strain evidence="5">ULC041bin1</strain>
    </source>
</reference>
<dbReference type="PANTHER" id="PTHR47893">
    <property type="entry name" value="REGULATORY PROTEIN PCHR"/>
    <property type="match status" value="1"/>
</dbReference>
<dbReference type="InterPro" id="IPR018062">
    <property type="entry name" value="HTH_AraC-typ_CS"/>
</dbReference>
<protein>
    <submittedName>
        <fullName evidence="5">AraC family transcriptional regulator</fullName>
    </submittedName>
</protein>
<keyword evidence="3" id="KW-0804">Transcription</keyword>
<dbReference type="PANTHER" id="PTHR47893:SF1">
    <property type="entry name" value="REGULATORY PROTEIN PCHR"/>
    <property type="match status" value="1"/>
</dbReference>
<dbReference type="GO" id="GO:0043565">
    <property type="term" value="F:sequence-specific DNA binding"/>
    <property type="evidence" value="ECO:0007669"/>
    <property type="project" value="InterPro"/>
</dbReference>
<dbReference type="InterPro" id="IPR020449">
    <property type="entry name" value="Tscrpt_reg_AraC-type_HTH"/>
</dbReference>
<dbReference type="GO" id="GO:0003700">
    <property type="term" value="F:DNA-binding transcription factor activity"/>
    <property type="evidence" value="ECO:0007669"/>
    <property type="project" value="InterPro"/>
</dbReference>
<dbReference type="EMBL" id="QBMN01000163">
    <property type="protein sequence ID" value="PZO35598.1"/>
    <property type="molecule type" value="Genomic_DNA"/>
</dbReference>
<keyword evidence="1" id="KW-0805">Transcription regulation</keyword>
<comment type="caution">
    <text evidence="5">The sequence shown here is derived from an EMBL/GenBank/DDBJ whole genome shotgun (WGS) entry which is preliminary data.</text>
</comment>
<evidence type="ECO:0000313" key="5">
    <source>
        <dbReference type="EMBL" id="PZO35598.1"/>
    </source>
</evidence>